<comment type="caution">
    <text evidence="10">The sequence shown here is derived from an EMBL/GenBank/DDBJ whole genome shotgun (WGS) entry which is preliminary data.</text>
</comment>
<feature type="region of interest" description="Disordered" evidence="9">
    <location>
        <begin position="242"/>
        <end position="276"/>
    </location>
</feature>
<dbReference type="EMBL" id="JARJCN010000040">
    <property type="protein sequence ID" value="KAJ7083623.1"/>
    <property type="molecule type" value="Genomic_DNA"/>
</dbReference>
<proteinExistence type="inferred from homology"/>
<evidence type="ECO:0000256" key="6">
    <source>
        <dbReference type="ARBA" id="ARBA00023015"/>
    </source>
</evidence>
<dbReference type="GO" id="GO:0005737">
    <property type="term" value="C:cytoplasm"/>
    <property type="evidence" value="ECO:0007669"/>
    <property type="project" value="UniProtKB-SubCell"/>
</dbReference>
<dbReference type="GO" id="GO:0005634">
    <property type="term" value="C:nucleus"/>
    <property type="evidence" value="ECO:0007669"/>
    <property type="project" value="UniProtKB-SubCell"/>
</dbReference>
<feature type="region of interest" description="Disordered" evidence="9">
    <location>
        <begin position="75"/>
        <end position="101"/>
    </location>
</feature>
<sequence length="276" mass="29055">MDFKLDTTRAQAPSGMISEVTSDLARKMRSLERTKATNLVRQLQVRLQYARLKVDHGWQKQRLNEVENLYFRERKQSEGKPGNPGQPALPDTLAARPEGVPLGSVFQPDAVGMEYLREDPGAPYEYGTLNAGASGSAAWQPESAPHAGPSTSTQTPGAPPQPAHPGAASPWLQLGGHTIDGHAGSPASSATPSPSKAPFAAMPPASRAPLTYDSFWSSHAPPPLPDGAPVHAGYSYTAVISAPRSKGKGRVSDGGVVKRKSPVPAMQASVQLAGPC</sequence>
<dbReference type="AlphaFoldDB" id="A0AAD6TYF5"/>
<keyword evidence="11" id="KW-1185">Reference proteome</keyword>
<evidence type="ECO:0000256" key="4">
    <source>
        <dbReference type="ARBA" id="ARBA00022490"/>
    </source>
</evidence>
<comment type="subcellular location">
    <subcellularLocation>
        <location evidence="2">Cytoplasm</location>
    </subcellularLocation>
    <subcellularLocation>
        <location evidence="1">Nucleus</location>
    </subcellularLocation>
</comment>
<accession>A0AAD6TYF5</accession>
<evidence type="ECO:0000313" key="11">
    <source>
        <dbReference type="Proteomes" id="UP001222325"/>
    </source>
</evidence>
<evidence type="ECO:0000256" key="5">
    <source>
        <dbReference type="ARBA" id="ARBA00022491"/>
    </source>
</evidence>
<evidence type="ECO:0000256" key="2">
    <source>
        <dbReference type="ARBA" id="ARBA00004496"/>
    </source>
</evidence>
<dbReference type="Proteomes" id="UP001222325">
    <property type="component" value="Unassembled WGS sequence"/>
</dbReference>
<keyword evidence="5" id="KW-0678">Repressor</keyword>
<evidence type="ECO:0000313" key="10">
    <source>
        <dbReference type="EMBL" id="KAJ7083623.1"/>
    </source>
</evidence>
<evidence type="ECO:0000256" key="3">
    <source>
        <dbReference type="ARBA" id="ARBA00006922"/>
    </source>
</evidence>
<gene>
    <name evidence="10" type="ORF">B0H15DRAFT_932285</name>
</gene>
<evidence type="ECO:0000256" key="8">
    <source>
        <dbReference type="ARBA" id="ARBA00023242"/>
    </source>
</evidence>
<reference evidence="10" key="1">
    <citation type="submission" date="2023-03" db="EMBL/GenBank/DDBJ databases">
        <title>Massive genome expansion in bonnet fungi (Mycena s.s.) driven by repeated elements and novel gene families across ecological guilds.</title>
        <authorList>
            <consortium name="Lawrence Berkeley National Laboratory"/>
            <person name="Harder C.B."/>
            <person name="Miyauchi S."/>
            <person name="Viragh M."/>
            <person name="Kuo A."/>
            <person name="Thoen E."/>
            <person name="Andreopoulos B."/>
            <person name="Lu D."/>
            <person name="Skrede I."/>
            <person name="Drula E."/>
            <person name="Henrissat B."/>
            <person name="Morin E."/>
            <person name="Kohler A."/>
            <person name="Barry K."/>
            <person name="LaButti K."/>
            <person name="Morin E."/>
            <person name="Salamov A."/>
            <person name="Lipzen A."/>
            <person name="Mereny Z."/>
            <person name="Hegedus B."/>
            <person name="Baldrian P."/>
            <person name="Stursova M."/>
            <person name="Weitz H."/>
            <person name="Taylor A."/>
            <person name="Grigoriev I.V."/>
            <person name="Nagy L.G."/>
            <person name="Martin F."/>
            <person name="Kauserud H."/>
        </authorList>
    </citation>
    <scope>NUCLEOTIDE SEQUENCE</scope>
    <source>
        <strain evidence="10">CBHHK173m</strain>
    </source>
</reference>
<keyword evidence="6" id="KW-0805">Transcription regulation</keyword>
<dbReference type="Pfam" id="PF08528">
    <property type="entry name" value="Whi5"/>
    <property type="match status" value="1"/>
</dbReference>
<organism evidence="10 11">
    <name type="scientific">Mycena belliarum</name>
    <dbReference type="NCBI Taxonomy" id="1033014"/>
    <lineage>
        <taxon>Eukaryota</taxon>
        <taxon>Fungi</taxon>
        <taxon>Dikarya</taxon>
        <taxon>Basidiomycota</taxon>
        <taxon>Agaricomycotina</taxon>
        <taxon>Agaricomycetes</taxon>
        <taxon>Agaricomycetidae</taxon>
        <taxon>Agaricales</taxon>
        <taxon>Marasmiineae</taxon>
        <taxon>Mycenaceae</taxon>
        <taxon>Mycena</taxon>
    </lineage>
</organism>
<evidence type="ECO:0000256" key="9">
    <source>
        <dbReference type="SAM" id="MobiDB-lite"/>
    </source>
</evidence>
<evidence type="ECO:0000256" key="1">
    <source>
        <dbReference type="ARBA" id="ARBA00004123"/>
    </source>
</evidence>
<name>A0AAD6TYF5_9AGAR</name>
<keyword evidence="7" id="KW-0804">Transcription</keyword>
<keyword evidence="4" id="KW-0963">Cytoplasm</keyword>
<evidence type="ECO:0000256" key="7">
    <source>
        <dbReference type="ARBA" id="ARBA00023163"/>
    </source>
</evidence>
<feature type="region of interest" description="Disordered" evidence="9">
    <location>
        <begin position="126"/>
        <end position="204"/>
    </location>
</feature>
<feature type="compositionally biased region" description="Low complexity" evidence="9">
    <location>
        <begin position="183"/>
        <end position="200"/>
    </location>
</feature>
<keyword evidence="8" id="KW-0539">Nucleus</keyword>
<comment type="similarity">
    <text evidence="3">Belongs to the WHI5/NRM1 family.</text>
</comment>
<dbReference type="InterPro" id="IPR013734">
    <property type="entry name" value="TF_Nrm1/Whi5"/>
</dbReference>
<protein>
    <submittedName>
        <fullName evidence="10">Uncharacterized protein</fullName>
    </submittedName>
</protein>